<dbReference type="EMBL" id="PXOA01000307">
    <property type="protein sequence ID" value="RFU77061.1"/>
    <property type="molecule type" value="Genomic_DNA"/>
</dbReference>
<dbReference type="AlphaFoldDB" id="A0A395NMA1"/>
<keyword evidence="6" id="KW-1185">Reference proteome</keyword>
<comment type="caution">
    <text evidence="5">The sequence shown here is derived from an EMBL/GenBank/DDBJ whole genome shotgun (WGS) entry which is preliminary data.</text>
</comment>
<dbReference type="InterPro" id="IPR056402">
    <property type="entry name" value="DA_N"/>
</dbReference>
<evidence type="ECO:0000313" key="5">
    <source>
        <dbReference type="EMBL" id="RFU77061.1"/>
    </source>
</evidence>
<dbReference type="OrthoDB" id="5344254at2759"/>
<feature type="domain" description="AsqO/PenF-like C-terminal" evidence="4">
    <location>
        <begin position="264"/>
        <end position="400"/>
    </location>
</feature>
<evidence type="ECO:0000256" key="1">
    <source>
        <dbReference type="SAM" id="MobiDB-lite"/>
    </source>
</evidence>
<name>A0A395NMA1_TRIAR</name>
<evidence type="ECO:0000259" key="4">
    <source>
        <dbReference type="Pfam" id="PF25581"/>
    </source>
</evidence>
<feature type="signal peptide" evidence="2">
    <location>
        <begin position="1"/>
        <end position="19"/>
    </location>
</feature>
<keyword evidence="2" id="KW-0732">Signal</keyword>
<protein>
    <submittedName>
        <fullName evidence="5">Uncharacterized protein</fullName>
    </submittedName>
</protein>
<dbReference type="SUPFAM" id="SSF159245">
    <property type="entry name" value="AttH-like"/>
    <property type="match status" value="1"/>
</dbReference>
<evidence type="ECO:0000259" key="3">
    <source>
        <dbReference type="Pfam" id="PF24137"/>
    </source>
</evidence>
<feature type="chain" id="PRO_5017208311" evidence="2">
    <location>
        <begin position="20"/>
        <end position="418"/>
    </location>
</feature>
<dbReference type="InterPro" id="IPR057722">
    <property type="entry name" value="AsqO/PenF-like_C"/>
</dbReference>
<dbReference type="Pfam" id="PF24137">
    <property type="entry name" value="DA_N"/>
    <property type="match status" value="1"/>
</dbReference>
<feature type="domain" description="Diels-Alderase N-terminal" evidence="3">
    <location>
        <begin position="106"/>
        <end position="257"/>
    </location>
</feature>
<evidence type="ECO:0000313" key="6">
    <source>
        <dbReference type="Proteomes" id="UP000266272"/>
    </source>
</evidence>
<feature type="region of interest" description="Disordered" evidence="1">
    <location>
        <begin position="20"/>
        <end position="43"/>
    </location>
</feature>
<evidence type="ECO:0000256" key="2">
    <source>
        <dbReference type="SAM" id="SignalP"/>
    </source>
</evidence>
<proteinExistence type="predicted"/>
<dbReference type="STRING" id="490622.A0A395NMA1"/>
<sequence length="418" mass="44809">MKVLASVILSSTLALASKGLNPRTTRDKTQPVNFDGPYVTNPSPGPDNVSLDWWWAHVIGDEVDGIVPSLEVILYEGFIFTRSPTDPSFQVDVSGKPPSSCMKIKFSSAFIGTLPNGTQFFVTIPASTTIITEDTKQVKGVWNGPSGEGVASFLSSTGPPRTFDVSFDYPPLGISGSLSLVGTNTPPHTACTGGTAGSRYFDPAIPAGVALNAAQTEFFNSFGWAIAMPGTTSAKATIAFDGGSVSFEGTGYHDQNWGYKPLNEYVNTWLFGIGSCGPYHVAFVEAQPLNSTQNDDFMSGYLAFDTQILQSQCTTYSNLPYPKPNTFAFNISGSTVSPVTGRTLPTNMFSEFVITNGSRYQFDLKLLPATPDLPIYNRWRAVGKGGLVGGKQYDCAILGDWLNPGAVTYTDGSNIFEL</sequence>
<organism evidence="5 6">
    <name type="scientific">Trichoderma arundinaceum</name>
    <dbReference type="NCBI Taxonomy" id="490622"/>
    <lineage>
        <taxon>Eukaryota</taxon>
        <taxon>Fungi</taxon>
        <taxon>Dikarya</taxon>
        <taxon>Ascomycota</taxon>
        <taxon>Pezizomycotina</taxon>
        <taxon>Sordariomycetes</taxon>
        <taxon>Hypocreomycetidae</taxon>
        <taxon>Hypocreales</taxon>
        <taxon>Hypocreaceae</taxon>
        <taxon>Trichoderma</taxon>
    </lineage>
</organism>
<gene>
    <name evidence="5" type="ORF">TARUN_5175</name>
</gene>
<reference evidence="5 6" key="1">
    <citation type="journal article" date="2018" name="PLoS Pathog.">
        <title>Evolution of structural diversity of trichothecenes, a family of toxins produced by plant pathogenic and entomopathogenic fungi.</title>
        <authorList>
            <person name="Proctor R.H."/>
            <person name="McCormick S.P."/>
            <person name="Kim H.S."/>
            <person name="Cardoza R.E."/>
            <person name="Stanley A.M."/>
            <person name="Lindo L."/>
            <person name="Kelly A."/>
            <person name="Brown D.W."/>
            <person name="Lee T."/>
            <person name="Vaughan M.M."/>
            <person name="Alexander N.J."/>
            <person name="Busman M."/>
            <person name="Gutierrez S."/>
        </authorList>
    </citation>
    <scope>NUCLEOTIDE SEQUENCE [LARGE SCALE GENOMIC DNA]</scope>
    <source>
        <strain evidence="5 6">IBT 40837</strain>
    </source>
</reference>
<accession>A0A395NMA1</accession>
<dbReference type="Proteomes" id="UP000266272">
    <property type="component" value="Unassembled WGS sequence"/>
</dbReference>
<dbReference type="Pfam" id="PF25581">
    <property type="entry name" value="AsqO_C"/>
    <property type="match status" value="1"/>
</dbReference>